<evidence type="ECO:0000256" key="1">
    <source>
        <dbReference type="SAM" id="Phobius"/>
    </source>
</evidence>
<evidence type="ECO:0000313" key="3">
    <source>
        <dbReference type="Proteomes" id="UP000077248"/>
    </source>
</evidence>
<protein>
    <submittedName>
        <fullName evidence="2">Uncharacterized protein</fullName>
    </submittedName>
</protein>
<feature type="transmembrane region" description="Helical" evidence="1">
    <location>
        <begin position="57"/>
        <end position="78"/>
    </location>
</feature>
<proteinExistence type="predicted"/>
<dbReference type="VEuPathDB" id="FungiDB:CC77DRAFT_63433"/>
<dbReference type="KEGG" id="aalt:CC77DRAFT_63433"/>
<gene>
    <name evidence="2" type="ORF">CC77DRAFT_63433</name>
</gene>
<organism evidence="2 3">
    <name type="scientific">Alternaria alternata</name>
    <name type="common">Alternaria rot fungus</name>
    <name type="synonym">Torula alternata</name>
    <dbReference type="NCBI Taxonomy" id="5599"/>
    <lineage>
        <taxon>Eukaryota</taxon>
        <taxon>Fungi</taxon>
        <taxon>Dikarya</taxon>
        <taxon>Ascomycota</taxon>
        <taxon>Pezizomycotina</taxon>
        <taxon>Dothideomycetes</taxon>
        <taxon>Pleosporomycetidae</taxon>
        <taxon>Pleosporales</taxon>
        <taxon>Pleosporineae</taxon>
        <taxon>Pleosporaceae</taxon>
        <taxon>Alternaria</taxon>
        <taxon>Alternaria sect. Alternaria</taxon>
        <taxon>Alternaria alternata complex</taxon>
    </lineage>
</organism>
<keyword evidence="1" id="KW-0472">Membrane</keyword>
<keyword evidence="1" id="KW-1133">Transmembrane helix</keyword>
<sequence length="114" mass="11965">MSSRRSSQDSDIAEVIWPDEIPATPTDAPLSISPVTTVISQAPFVESQRAGLTSTGATAIVCICVGWVAAGFVLLGLWSEMFSEDSVVNLVVAFIVIASVCITLQLMPGGQLQP</sequence>
<dbReference type="AlphaFoldDB" id="A0A177DMP6"/>
<dbReference type="Proteomes" id="UP000077248">
    <property type="component" value="Unassembled WGS sequence"/>
</dbReference>
<accession>A0A177DMP6</accession>
<reference evidence="2 3" key="1">
    <citation type="submission" date="2016-05" db="EMBL/GenBank/DDBJ databases">
        <title>Comparative analysis of secretome profiles of manganese(II)-oxidizing ascomycete fungi.</title>
        <authorList>
            <consortium name="DOE Joint Genome Institute"/>
            <person name="Zeiner C.A."/>
            <person name="Purvine S.O."/>
            <person name="Zink E.M."/>
            <person name="Wu S."/>
            <person name="Pasa-Tolic L."/>
            <person name="Chaput D.L."/>
            <person name="Haridas S."/>
            <person name="Grigoriev I.V."/>
            <person name="Santelli C.M."/>
            <person name="Hansel C.M."/>
        </authorList>
    </citation>
    <scope>NUCLEOTIDE SEQUENCE [LARGE SCALE GENOMIC DNA]</scope>
    <source>
        <strain evidence="2 3">SRC1lrK2f</strain>
    </source>
</reference>
<dbReference type="EMBL" id="KV441478">
    <property type="protein sequence ID" value="OAG20500.1"/>
    <property type="molecule type" value="Genomic_DNA"/>
</dbReference>
<evidence type="ECO:0000313" key="2">
    <source>
        <dbReference type="EMBL" id="OAG20500.1"/>
    </source>
</evidence>
<keyword evidence="3" id="KW-1185">Reference proteome</keyword>
<dbReference type="GeneID" id="29118141"/>
<name>A0A177DMP6_ALTAL</name>
<dbReference type="RefSeq" id="XP_018385921.1">
    <property type="nucleotide sequence ID" value="XM_018532547.1"/>
</dbReference>
<keyword evidence="1" id="KW-0812">Transmembrane</keyword>
<feature type="transmembrane region" description="Helical" evidence="1">
    <location>
        <begin position="90"/>
        <end position="107"/>
    </location>
</feature>